<keyword evidence="2" id="KW-0812">Transmembrane</keyword>
<feature type="transmembrane region" description="Helical" evidence="2">
    <location>
        <begin position="367"/>
        <end position="386"/>
    </location>
</feature>
<organism evidence="3 4">
    <name type="scientific">Turneriella parva (strain ATCC BAA-1111 / DSM 21527 / NCTC 11395 / H)</name>
    <name type="common">Leptospira parva</name>
    <dbReference type="NCBI Taxonomy" id="869212"/>
    <lineage>
        <taxon>Bacteria</taxon>
        <taxon>Pseudomonadati</taxon>
        <taxon>Spirochaetota</taxon>
        <taxon>Spirochaetia</taxon>
        <taxon>Leptospirales</taxon>
        <taxon>Leptospiraceae</taxon>
        <taxon>Turneriella</taxon>
    </lineage>
</organism>
<reference evidence="3 4" key="1">
    <citation type="submission" date="2012-06" db="EMBL/GenBank/DDBJ databases">
        <title>The complete chromosome of genome of Turneriella parva DSM 21527.</title>
        <authorList>
            <consortium name="US DOE Joint Genome Institute (JGI-PGF)"/>
            <person name="Lucas S."/>
            <person name="Han J."/>
            <person name="Lapidus A."/>
            <person name="Bruce D."/>
            <person name="Goodwin L."/>
            <person name="Pitluck S."/>
            <person name="Peters L."/>
            <person name="Kyrpides N."/>
            <person name="Mavromatis K."/>
            <person name="Ivanova N."/>
            <person name="Mikhailova N."/>
            <person name="Chertkov O."/>
            <person name="Detter J.C."/>
            <person name="Tapia R."/>
            <person name="Han C."/>
            <person name="Land M."/>
            <person name="Hauser L."/>
            <person name="Markowitz V."/>
            <person name="Cheng J.-F."/>
            <person name="Hugenholtz P."/>
            <person name="Woyke T."/>
            <person name="Wu D."/>
            <person name="Gronow S."/>
            <person name="Wellnitz S."/>
            <person name="Brambilla E."/>
            <person name="Klenk H.-P."/>
            <person name="Eisen J.A."/>
        </authorList>
    </citation>
    <scope>NUCLEOTIDE SEQUENCE [LARGE SCALE GENOMIC DNA]</scope>
    <source>
        <strain evidence="4">ATCC BAA-1111 / DSM 21527 / NCTC 11395 / H</strain>
    </source>
</reference>
<dbReference type="PATRIC" id="fig|869212.3.peg.2755"/>
<gene>
    <name evidence="3" type="ordered locus">Turpa_2733</name>
</gene>
<evidence type="ECO:0000256" key="2">
    <source>
        <dbReference type="SAM" id="Phobius"/>
    </source>
</evidence>
<dbReference type="STRING" id="869212.Turpa_2733"/>
<accession>I4B7W5</accession>
<dbReference type="Proteomes" id="UP000006048">
    <property type="component" value="Chromosome"/>
</dbReference>
<sequence>MTKQSLALICFLAVSLTARLEAKLHLFLDERLRGSVHEKVLYKFIPLTSAQEVDLVYVSDFLQVGNAAKAASKLGESDRGIYLGADRWPGDSDIGKLIKSPEWFTMLGKISFMVENDAPEYAAMPRGLYPRGELWRKFAQLTGVDYAGNLNLHFLEARPVSLEKGKWQRAVCVASAMSADGAKTKSPLEWGVSSLKLNFRDTKQLAYLGQHVCIDAPGGHTLAELRIARTDVALSADDGRFSVWNEAQPLRVTLSSDRLITAPLHLKLVPQSLSEPVDFFFQGDRIDCDKASRCRPAAANFLLPQPKELTAHHELAIRSSGTAYFRGTLQLLAGSIEVAKSEVRFTQHSWLAETLYALSHPSEYQGLFLLLIAAVIALIALIWLLLHQIGRLRARKLARENMPPARQTSASLTIRHGARLHLTAVDNPFGCELVDFGGIVDIELAEAGFSVRHGNGAGGTWPLGQVKYRLPDGYEIQLRPLADGNYLLEVFLLSGKDSSPTSAKSSQNPQTALRGA</sequence>
<dbReference type="AlphaFoldDB" id="I4B7W5"/>
<keyword evidence="2" id="KW-0472">Membrane</keyword>
<dbReference type="OrthoDB" id="9778934at2"/>
<dbReference type="KEGG" id="tpx:Turpa_2733"/>
<keyword evidence="4" id="KW-1185">Reference proteome</keyword>
<evidence type="ECO:0000313" key="4">
    <source>
        <dbReference type="Proteomes" id="UP000006048"/>
    </source>
</evidence>
<dbReference type="EMBL" id="CP002959">
    <property type="protein sequence ID" value="AFM13372.1"/>
    <property type="molecule type" value="Genomic_DNA"/>
</dbReference>
<dbReference type="RefSeq" id="WP_014803874.1">
    <property type="nucleotide sequence ID" value="NC_018020.1"/>
</dbReference>
<name>I4B7W5_TURPD</name>
<dbReference type="HOGENOM" id="CLU_527789_0_0_12"/>
<keyword evidence="2" id="KW-1133">Transmembrane helix</keyword>
<evidence type="ECO:0000313" key="3">
    <source>
        <dbReference type="EMBL" id="AFM13372.1"/>
    </source>
</evidence>
<protein>
    <submittedName>
        <fullName evidence="3">Uncharacterized protein</fullName>
    </submittedName>
</protein>
<proteinExistence type="predicted"/>
<feature type="region of interest" description="Disordered" evidence="1">
    <location>
        <begin position="496"/>
        <end position="516"/>
    </location>
</feature>
<evidence type="ECO:0000256" key="1">
    <source>
        <dbReference type="SAM" id="MobiDB-lite"/>
    </source>
</evidence>